<proteinExistence type="inferred from homology"/>
<dbReference type="OrthoDB" id="9803101at2"/>
<dbReference type="InterPro" id="IPR035959">
    <property type="entry name" value="RutC-like_sf"/>
</dbReference>
<dbReference type="GO" id="GO:0005829">
    <property type="term" value="C:cytosol"/>
    <property type="evidence" value="ECO:0007669"/>
    <property type="project" value="TreeGrafter"/>
</dbReference>
<dbReference type="GO" id="GO:0019239">
    <property type="term" value="F:deaminase activity"/>
    <property type="evidence" value="ECO:0007669"/>
    <property type="project" value="TreeGrafter"/>
</dbReference>
<evidence type="ECO:0008006" key="4">
    <source>
        <dbReference type="Google" id="ProtNLM"/>
    </source>
</evidence>
<dbReference type="PANTHER" id="PTHR11803">
    <property type="entry name" value="2-IMINOBUTANOATE/2-IMINOPROPANOATE DEAMINASE RIDA"/>
    <property type="match status" value="1"/>
</dbReference>
<dbReference type="InterPro" id="IPR006175">
    <property type="entry name" value="YjgF/YER057c/UK114"/>
</dbReference>
<dbReference type="CDD" id="cd00448">
    <property type="entry name" value="YjgF_YER057c_UK114_family"/>
    <property type="match status" value="1"/>
</dbReference>
<dbReference type="Gene3D" id="3.30.1330.40">
    <property type="entry name" value="RutC-like"/>
    <property type="match status" value="1"/>
</dbReference>
<dbReference type="FunFam" id="3.30.1330.40:FF:000001">
    <property type="entry name" value="L-PSP family endoribonuclease"/>
    <property type="match status" value="1"/>
</dbReference>
<evidence type="ECO:0000313" key="3">
    <source>
        <dbReference type="Proteomes" id="UP000249873"/>
    </source>
</evidence>
<evidence type="ECO:0000313" key="2">
    <source>
        <dbReference type="EMBL" id="AWW00873.1"/>
    </source>
</evidence>
<organism evidence="2 3">
    <name type="scientific">Arcticibacterium luteifluviistationis</name>
    <dbReference type="NCBI Taxonomy" id="1784714"/>
    <lineage>
        <taxon>Bacteria</taxon>
        <taxon>Pseudomonadati</taxon>
        <taxon>Bacteroidota</taxon>
        <taxon>Cytophagia</taxon>
        <taxon>Cytophagales</taxon>
        <taxon>Leadbetterellaceae</taxon>
        <taxon>Arcticibacterium</taxon>
    </lineage>
</organism>
<dbReference type="EMBL" id="CP029480">
    <property type="protein sequence ID" value="AWW00873.1"/>
    <property type="molecule type" value="Genomic_DNA"/>
</dbReference>
<dbReference type="NCBIfam" id="TIGR00004">
    <property type="entry name" value="Rid family detoxifying hydrolase"/>
    <property type="match status" value="1"/>
</dbReference>
<dbReference type="Proteomes" id="UP000249873">
    <property type="component" value="Chromosome"/>
</dbReference>
<reference evidence="2 3" key="1">
    <citation type="submission" date="2018-05" db="EMBL/GenBank/DDBJ databases">
        <title>Complete genome sequence of Arcticibacterium luteifluviistationis SM1504T, a cytophagaceae bacterium isolated from Arctic surface seawater.</title>
        <authorList>
            <person name="Li Y."/>
            <person name="Qin Q.-L."/>
        </authorList>
    </citation>
    <scope>NUCLEOTIDE SEQUENCE [LARGE SCALE GENOMIC DNA]</scope>
    <source>
        <strain evidence="2 3">SM1504</strain>
    </source>
</reference>
<gene>
    <name evidence="2" type="ORF">DJ013_10375</name>
</gene>
<dbReference type="KEGG" id="als:DJ013_10375"/>
<dbReference type="SUPFAM" id="SSF55298">
    <property type="entry name" value="YjgF-like"/>
    <property type="match status" value="1"/>
</dbReference>
<comment type="similarity">
    <text evidence="1">Belongs to the RutC family.</text>
</comment>
<name>A0A2Z4GHF8_9BACT</name>
<keyword evidence="3" id="KW-1185">Reference proteome</keyword>
<evidence type="ECO:0000256" key="1">
    <source>
        <dbReference type="ARBA" id="ARBA00010552"/>
    </source>
</evidence>
<accession>A0A2Z4GHF8</accession>
<sequence>MWSCESPEKPSLTYLQTEEFAKLNRPYSQAVKYGDILYVSGQIGALPNGSIVEGGIEAETVQTMENIKTILEANGSSIEKVIKCTCMLADISEFGAMSGAYVKYFPENKPARSAMEVSLPLGAKVEIECMAALN</sequence>
<protein>
    <recommendedName>
        <fullName evidence="4">Reactive intermediate/imine deaminase</fullName>
    </recommendedName>
</protein>
<dbReference type="AlphaFoldDB" id="A0A2Z4GHF8"/>
<dbReference type="Pfam" id="PF01042">
    <property type="entry name" value="Ribonuc_L-PSP"/>
    <property type="match status" value="1"/>
</dbReference>
<dbReference type="PANTHER" id="PTHR11803:SF39">
    <property type="entry name" value="2-IMINOBUTANOATE_2-IMINOPROPANOATE DEAMINASE"/>
    <property type="match status" value="1"/>
</dbReference>
<dbReference type="InterPro" id="IPR006056">
    <property type="entry name" value="RidA"/>
</dbReference>